<evidence type="ECO:0000313" key="1">
    <source>
        <dbReference type="EMBL" id="MBD2827617.1"/>
    </source>
</evidence>
<accession>A0A927BIY7</accession>
<comment type="caution">
    <text evidence="1">The sequence shown here is derived from an EMBL/GenBank/DDBJ whole genome shotgun (WGS) entry which is preliminary data.</text>
</comment>
<name>A0A927BIY7_STRGL</name>
<organism evidence="1">
    <name type="scientific">Streptomyces globisporus</name>
    <dbReference type="NCBI Taxonomy" id="1908"/>
    <lineage>
        <taxon>Bacteria</taxon>
        <taxon>Bacillati</taxon>
        <taxon>Actinomycetota</taxon>
        <taxon>Actinomycetes</taxon>
        <taxon>Kitasatosporales</taxon>
        <taxon>Streptomycetaceae</taxon>
        <taxon>Streptomyces</taxon>
    </lineage>
</organism>
<reference evidence="1" key="1">
    <citation type="journal article" date="2020" name="PLoS ONE">
        <title>Isolation and characterization of Streptomyces bacteriophages and Streptomyces strains encoding biosynthetic arsenals: Streptomyces strains and phages for antibiotic discovery.</title>
        <authorList>
            <person name="Montano E.T."/>
            <person name="Nideffer J.F."/>
            <person name="Brumage L."/>
            <person name="Erb M."/>
            <person name="Derman A.I."/>
            <person name="Davis J.P."/>
            <person name="Estrada E."/>
            <person name="Fu S."/>
            <person name="Le D."/>
            <person name="Vuppala A."/>
            <person name="Tran C."/>
            <person name="Luterstein E."/>
            <person name="Lakkaraju S."/>
            <person name="Panchagnula S."/>
            <person name="Ren C."/>
            <person name="Doan J."/>
            <person name="Tran S."/>
            <person name="Soriano J."/>
            <person name="Fujita Y."/>
            <person name="Gutala P."/>
            <person name="Fujii Q."/>
            <person name="Lee M."/>
            <person name="Bui A."/>
            <person name="Villarreal C."/>
            <person name="Shing S.R."/>
            <person name="Kim S."/>
            <person name="Freeman D."/>
            <person name="Racha V."/>
            <person name="Ho A."/>
            <person name="Kumar P."/>
            <person name="Falah K."/>
            <person name="Dawson T."/>
            <person name="Enustun E."/>
            <person name="Prichard A."/>
            <person name="Gomez A."/>
            <person name="Khanna K."/>
            <person name="Trigg S."/>
            <person name="Fernandez L."/>
            <person name="Pogliano K."/>
            <person name="Pogliano J."/>
        </authorList>
    </citation>
    <scope>NUCLEOTIDE SEQUENCE</scope>
    <source>
        <strain evidence="1">QF2</strain>
    </source>
</reference>
<sequence length="52" mass="5694">MTGQLWLRRGGLAAGRVGSARRPVVVQMEDQLALRQQCQDGAAQFQPSRIQG</sequence>
<gene>
    <name evidence="1" type="ORF">ID875_03075</name>
</gene>
<protein>
    <submittedName>
        <fullName evidence="1">Uncharacterized protein</fullName>
    </submittedName>
</protein>
<proteinExistence type="predicted"/>
<dbReference type="EMBL" id="JACWUS010000001">
    <property type="protein sequence ID" value="MBD2827617.1"/>
    <property type="molecule type" value="Genomic_DNA"/>
</dbReference>
<dbReference type="AlphaFoldDB" id="A0A927BIY7"/>